<evidence type="ECO:0000259" key="3">
    <source>
        <dbReference type="Pfam" id="PF09314"/>
    </source>
</evidence>
<evidence type="ECO:0000259" key="2">
    <source>
        <dbReference type="Pfam" id="PF00534"/>
    </source>
</evidence>
<organism evidence="4">
    <name type="scientific">Cronobacter muytjensii ATCC 51329</name>
    <dbReference type="NCBI Taxonomy" id="1159613"/>
    <lineage>
        <taxon>Bacteria</taxon>
        <taxon>Pseudomonadati</taxon>
        <taxon>Pseudomonadota</taxon>
        <taxon>Gammaproteobacteria</taxon>
        <taxon>Enterobacterales</taxon>
        <taxon>Enterobacteriaceae</taxon>
        <taxon>Cronobacter</taxon>
    </lineage>
</organism>
<keyword evidence="1" id="KW-0812">Transmembrane</keyword>
<reference evidence="4" key="1">
    <citation type="journal article" date="2013" name="Foodborne Pathog. Dis.">
        <title>Identification and Characterization of Five New Molecular Serogroups of Cronobacter spp.</title>
        <authorList>
            <person name="Jarvis K.G."/>
            <person name="Yan Q.Q."/>
            <person name="Grim C.J."/>
            <person name="Power K.A."/>
            <person name="Franco A.A."/>
            <person name="Hu L."/>
            <person name="Gopinath G."/>
            <person name="Sathyamoorthy V."/>
            <person name="Kotewicz M.L."/>
            <person name="Kothary M.H."/>
            <person name="Lee C."/>
            <person name="Sadowski J."/>
            <person name="Fanning S."/>
            <person name="Tall B.D."/>
        </authorList>
    </citation>
    <scope>NUCLEOTIDE SEQUENCE</scope>
    <source>
        <strain evidence="4">ATCC 51329</strain>
    </source>
</reference>
<dbReference type="AlphaFoldDB" id="M9NGL4"/>
<dbReference type="SUPFAM" id="SSF53756">
    <property type="entry name" value="UDP-Glycosyltransferase/glycogen phosphorylase"/>
    <property type="match status" value="1"/>
</dbReference>
<evidence type="ECO:0000313" key="4">
    <source>
        <dbReference type="EMBL" id="AFI81978.1"/>
    </source>
</evidence>
<feature type="transmembrane region" description="Helical" evidence="1">
    <location>
        <begin position="90"/>
        <end position="111"/>
    </location>
</feature>
<dbReference type="GO" id="GO:0016757">
    <property type="term" value="F:glycosyltransferase activity"/>
    <property type="evidence" value="ECO:0007669"/>
    <property type="project" value="InterPro"/>
</dbReference>
<dbReference type="InterPro" id="IPR015393">
    <property type="entry name" value="DUF1972"/>
</dbReference>
<sequence>MVVSYWSHSVKRVAIVGTVGIPACYGGFESLVENLTKYKSEDCKYYIFCSSKHYPEKLKTHNGAELIYVPLKANGVQSILYDIFSLWKCLFLKVDTILILGVSGCIFLPFFRLISKSKIVTNIDGLEWKREKWGRGVQKFLKVVRVICSKIFTCDCYPDNEAITNYVKDEYNKQSYTIAYGGDHAIRASRKDANLKQSYALGLCRIEPENNVELILNAFSSINEKLKFVGNWDASAYGRSLKKNYSKYDNIELINPIYDIDQLYILRDGCDKYIHGHSAGGTNPSLVEMMHFGIPIFAFDCEFNRYSTNNKAFYFKNATHLNELIRKNDCKKLDDNASYMKKYAKENYTWQIITAAYEKLY</sequence>
<keyword evidence="1" id="KW-0472">Membrane</keyword>
<gene>
    <name evidence="4" type="primary">weoT</name>
</gene>
<evidence type="ECO:0000256" key="1">
    <source>
        <dbReference type="SAM" id="Phobius"/>
    </source>
</evidence>
<keyword evidence="1" id="KW-1133">Transmembrane helix</keyword>
<proteinExistence type="predicted"/>
<accession>M9NGL4</accession>
<dbReference type="Pfam" id="PF00534">
    <property type="entry name" value="Glycos_transf_1"/>
    <property type="match status" value="1"/>
</dbReference>
<name>M9NGL4_9ENTR</name>
<dbReference type="Pfam" id="PF09314">
    <property type="entry name" value="DUF1972"/>
    <property type="match status" value="1"/>
</dbReference>
<feature type="domain" description="Glycosyl transferase family 1" evidence="2">
    <location>
        <begin position="193"/>
        <end position="345"/>
    </location>
</feature>
<dbReference type="Gene3D" id="3.40.50.2000">
    <property type="entry name" value="Glycogen Phosphorylase B"/>
    <property type="match status" value="1"/>
</dbReference>
<dbReference type="EMBL" id="JQ390552">
    <property type="protein sequence ID" value="AFI81978.1"/>
    <property type="molecule type" value="Genomic_DNA"/>
</dbReference>
<dbReference type="InterPro" id="IPR001296">
    <property type="entry name" value="Glyco_trans_1"/>
</dbReference>
<feature type="domain" description="DUF1972" evidence="3">
    <location>
        <begin position="11"/>
        <end position="183"/>
    </location>
</feature>
<protein>
    <submittedName>
        <fullName evidence="4">WeoT</fullName>
    </submittedName>
</protein>